<dbReference type="Proteomes" id="UP000594263">
    <property type="component" value="Unplaced"/>
</dbReference>
<dbReference type="Gramene" id="Kaladp1183s0001.1.v1.1">
    <property type="protein sequence ID" value="Kaladp1183s0001.1.v1.1.CDS.1"/>
    <property type="gene ID" value="Kaladp1183s0001.v1.1"/>
</dbReference>
<dbReference type="Gramene" id="Kaladp0076s0171.1.v1.1">
    <property type="protein sequence ID" value="Kaladp0076s0171.1.v1.1.CDS.1"/>
    <property type="gene ID" value="Kaladp0076s0171.v1.1"/>
</dbReference>
<dbReference type="EnsemblPlants" id="Kaladp1183s0001.1.v1.1">
    <property type="protein sequence ID" value="Kaladp1183s0001.1.v1.1.CDS.1"/>
    <property type="gene ID" value="Kaladp1183s0001.v1.1"/>
</dbReference>
<dbReference type="Gene3D" id="1.10.238.10">
    <property type="entry name" value="EF-hand"/>
    <property type="match status" value="1"/>
</dbReference>
<protein>
    <recommendedName>
        <fullName evidence="2">EF-hand domain-containing protein</fullName>
    </recommendedName>
</protein>
<dbReference type="SUPFAM" id="SSF47473">
    <property type="entry name" value="EF-hand"/>
    <property type="match status" value="1"/>
</dbReference>
<sequence length="103" mass="11528">MGFFVPKCASFSSGSESNSPAAEGLKNLLLQASSQSAEPKPNIKLTKKELTELFKALGSRWGGWRAWRAFQYADENGDGVITHNEMDQLWMYCKKHGFLPDKD</sequence>
<name>A0A7N0UPR7_KALFE</name>
<dbReference type="InterPro" id="IPR011992">
    <property type="entry name" value="EF-hand-dom_pair"/>
</dbReference>
<accession>A0A7N0UPR7</accession>
<dbReference type="EnsemblPlants" id="Kaladp0076s0171.1.v1.1">
    <property type="protein sequence ID" value="Kaladp0076s0171.1.v1.1.CDS.1"/>
    <property type="gene ID" value="Kaladp0076s0171.v1.1"/>
</dbReference>
<dbReference type="PROSITE" id="PS50222">
    <property type="entry name" value="EF_HAND_2"/>
    <property type="match status" value="1"/>
</dbReference>
<dbReference type="GO" id="GO:0005509">
    <property type="term" value="F:calcium ion binding"/>
    <property type="evidence" value="ECO:0007669"/>
    <property type="project" value="InterPro"/>
</dbReference>
<evidence type="ECO:0000313" key="3">
    <source>
        <dbReference type="EnsemblPlants" id="Kaladp0076s0171.1.v1.1.CDS.1"/>
    </source>
</evidence>
<evidence type="ECO:0000259" key="2">
    <source>
        <dbReference type="PROSITE" id="PS50222"/>
    </source>
</evidence>
<dbReference type="InterPro" id="IPR002048">
    <property type="entry name" value="EF_hand_dom"/>
</dbReference>
<dbReference type="AlphaFoldDB" id="A0A7N0UPR7"/>
<organism evidence="3 4">
    <name type="scientific">Kalanchoe fedtschenkoi</name>
    <name type="common">Lavender scallops</name>
    <name type="synonym">South American air plant</name>
    <dbReference type="NCBI Taxonomy" id="63787"/>
    <lineage>
        <taxon>Eukaryota</taxon>
        <taxon>Viridiplantae</taxon>
        <taxon>Streptophyta</taxon>
        <taxon>Embryophyta</taxon>
        <taxon>Tracheophyta</taxon>
        <taxon>Spermatophyta</taxon>
        <taxon>Magnoliopsida</taxon>
        <taxon>eudicotyledons</taxon>
        <taxon>Gunneridae</taxon>
        <taxon>Pentapetalae</taxon>
        <taxon>Saxifragales</taxon>
        <taxon>Crassulaceae</taxon>
        <taxon>Kalanchoe</taxon>
    </lineage>
</organism>
<dbReference type="PROSITE" id="PS00018">
    <property type="entry name" value="EF_HAND_1"/>
    <property type="match status" value="1"/>
</dbReference>
<feature type="domain" description="EF-hand" evidence="2">
    <location>
        <begin position="65"/>
        <end position="96"/>
    </location>
</feature>
<proteinExistence type="predicted"/>
<reference evidence="3" key="1">
    <citation type="submission" date="2021-01" db="UniProtKB">
        <authorList>
            <consortium name="EnsemblPlants"/>
        </authorList>
    </citation>
    <scope>IDENTIFICATION</scope>
</reference>
<evidence type="ECO:0000256" key="1">
    <source>
        <dbReference type="ARBA" id="ARBA00022837"/>
    </source>
</evidence>
<keyword evidence="4" id="KW-1185">Reference proteome</keyword>
<evidence type="ECO:0000313" key="4">
    <source>
        <dbReference type="Proteomes" id="UP000594263"/>
    </source>
</evidence>
<keyword evidence="1" id="KW-0106">Calcium</keyword>
<dbReference type="InterPro" id="IPR018247">
    <property type="entry name" value="EF_Hand_1_Ca_BS"/>
</dbReference>